<evidence type="ECO:0000313" key="7">
    <source>
        <dbReference type="Proteomes" id="UP000716906"/>
    </source>
</evidence>
<feature type="domain" description="ABC transporter" evidence="5">
    <location>
        <begin position="6"/>
        <end position="240"/>
    </location>
</feature>
<dbReference type="RefSeq" id="WP_205148479.1">
    <property type="nucleotide sequence ID" value="NZ_JACLYY010000008.1"/>
</dbReference>
<gene>
    <name evidence="6" type="ORF">H7U36_09425</name>
</gene>
<dbReference type="GO" id="GO:0005524">
    <property type="term" value="F:ATP binding"/>
    <property type="evidence" value="ECO:0007669"/>
    <property type="project" value="UniProtKB-KW"/>
</dbReference>
<keyword evidence="4 6" id="KW-0067">ATP-binding</keyword>
<dbReference type="PANTHER" id="PTHR43790:SF9">
    <property type="entry name" value="GALACTOFURANOSE TRANSPORTER ATP-BINDING PROTEIN YTFR"/>
    <property type="match status" value="1"/>
</dbReference>
<dbReference type="InterPro" id="IPR050107">
    <property type="entry name" value="ABC_carbohydrate_import_ATPase"/>
</dbReference>
<keyword evidence="1" id="KW-0813">Transport</keyword>
<proteinExistence type="predicted"/>
<name>A0ABS2E9M3_9FIRM</name>
<dbReference type="Pfam" id="PF00005">
    <property type="entry name" value="ABC_tran"/>
    <property type="match status" value="1"/>
</dbReference>
<dbReference type="EMBL" id="JACLYY010000008">
    <property type="protein sequence ID" value="MBM6738312.1"/>
    <property type="molecule type" value="Genomic_DNA"/>
</dbReference>
<accession>A0ABS2E9M3</accession>
<keyword evidence="2" id="KW-0677">Repeat</keyword>
<comment type="caution">
    <text evidence="6">The sequence shown here is derived from an EMBL/GenBank/DDBJ whole genome shotgun (WGS) entry which is preliminary data.</text>
</comment>
<keyword evidence="7" id="KW-1185">Reference proteome</keyword>
<evidence type="ECO:0000259" key="5">
    <source>
        <dbReference type="PROSITE" id="PS50893"/>
    </source>
</evidence>
<dbReference type="InterPro" id="IPR003439">
    <property type="entry name" value="ABC_transporter-like_ATP-bd"/>
</dbReference>
<evidence type="ECO:0000256" key="4">
    <source>
        <dbReference type="ARBA" id="ARBA00022840"/>
    </source>
</evidence>
<evidence type="ECO:0000256" key="1">
    <source>
        <dbReference type="ARBA" id="ARBA00022448"/>
    </source>
</evidence>
<dbReference type="PROSITE" id="PS50893">
    <property type="entry name" value="ABC_TRANSPORTER_2"/>
    <property type="match status" value="1"/>
</dbReference>
<dbReference type="PANTHER" id="PTHR43790">
    <property type="entry name" value="CARBOHYDRATE TRANSPORT ATP-BINDING PROTEIN MG119-RELATED"/>
    <property type="match status" value="1"/>
</dbReference>
<evidence type="ECO:0000313" key="6">
    <source>
        <dbReference type="EMBL" id="MBM6738312.1"/>
    </source>
</evidence>
<evidence type="ECO:0000256" key="2">
    <source>
        <dbReference type="ARBA" id="ARBA00022737"/>
    </source>
</evidence>
<reference evidence="6 7" key="1">
    <citation type="journal article" date="2021" name="Sci. Rep.">
        <title>The distribution of antibiotic resistance genes in chicken gut microbiota commensals.</title>
        <authorList>
            <person name="Juricova H."/>
            <person name="Matiasovicova J."/>
            <person name="Kubasova T."/>
            <person name="Cejkova D."/>
            <person name="Rychlik I."/>
        </authorList>
    </citation>
    <scope>NUCLEOTIDE SEQUENCE [LARGE SCALE GENOMIC DNA]</scope>
    <source>
        <strain evidence="6 7">An773</strain>
    </source>
</reference>
<protein>
    <submittedName>
        <fullName evidence="6">ATP-binding cassette domain-containing protein</fullName>
    </submittedName>
</protein>
<dbReference type="Gene3D" id="3.40.50.300">
    <property type="entry name" value="P-loop containing nucleotide triphosphate hydrolases"/>
    <property type="match status" value="2"/>
</dbReference>
<dbReference type="SUPFAM" id="SSF52540">
    <property type="entry name" value="P-loop containing nucleoside triphosphate hydrolases"/>
    <property type="match status" value="2"/>
</dbReference>
<keyword evidence="3" id="KW-0547">Nucleotide-binding</keyword>
<dbReference type="InterPro" id="IPR027417">
    <property type="entry name" value="P-loop_NTPase"/>
</dbReference>
<organism evidence="6 7">
    <name type="scientific">Faecalicatena fissicatena</name>
    <dbReference type="NCBI Taxonomy" id="290055"/>
    <lineage>
        <taxon>Bacteria</taxon>
        <taxon>Bacillati</taxon>
        <taxon>Bacillota</taxon>
        <taxon>Clostridia</taxon>
        <taxon>Lachnospirales</taxon>
        <taxon>Lachnospiraceae</taxon>
        <taxon>Faecalicatena</taxon>
    </lineage>
</organism>
<sequence>MKKEILRINDLNYTYTSTNRLENISLCILEGECVGFLGLTYSGKDLLVQLLDGNLEGGIDGAAVYIAGEKVSGSKYLREKVYRITADNYLIDDWTVAEYIGLVDTGWLGMLLHGRQLAQEIGQYFESLGLKFDVSRKMRELTEAEKRIVDLVKALKRGAKLVIIEDEFEGMDSRDIALFADAMKRLIADRMAVVVNSHSNMIMHLLSDKYIIFSKGRIVKKCSKSYIRDTEHLEQFLLSGGTIAGKTAAGRYVQEQAEDENIVYRVKGFVFQKEQRRDFAFAKGKVASFLILDGKEKERFFMALSGRIPEEDIEYVVDGRRYRSVSPDFLVRHKIVSVKSMGGQDEIFTKMSVEENLLLPSLYKISSLEYISYAGGMARMAGENMEKEETDQTAMAGSLEINDVISMTLERWYIYNPKVLILFEPFILCDAYGVSIVKSYIKKFAARGTSVVIIKSREEYVEDISDEIINLR</sequence>
<evidence type="ECO:0000256" key="3">
    <source>
        <dbReference type="ARBA" id="ARBA00022741"/>
    </source>
</evidence>
<dbReference type="Proteomes" id="UP000716906">
    <property type="component" value="Unassembled WGS sequence"/>
</dbReference>